<gene>
    <name evidence="1" type="ORF">KSZ_22510</name>
</gene>
<accession>A0ABQ3VDL2</accession>
<proteinExistence type="predicted"/>
<comment type="caution">
    <text evidence="1">The sequence shown here is derived from an EMBL/GenBank/DDBJ whole genome shotgun (WGS) entry which is preliminary data.</text>
</comment>
<keyword evidence="2" id="KW-1185">Reference proteome</keyword>
<reference evidence="1 2" key="1">
    <citation type="journal article" date="2021" name="Int. J. Syst. Evol. Microbiol.">
        <title>Reticulibacter mediterranei gen. nov., sp. nov., within the new family Reticulibacteraceae fam. nov., and Ktedonospora formicarum gen. nov., sp. nov., Ktedonobacter robiniae sp. nov., Dictyobacter formicarum sp. nov. and Dictyobacter arantiisoli sp. nov., belonging to the class Ktedonobacteria.</title>
        <authorList>
            <person name="Yabe S."/>
            <person name="Zheng Y."/>
            <person name="Wang C.M."/>
            <person name="Sakai Y."/>
            <person name="Abe K."/>
            <person name="Yokota A."/>
            <person name="Donadio S."/>
            <person name="Cavaletti L."/>
            <person name="Monciardini P."/>
        </authorList>
    </citation>
    <scope>NUCLEOTIDE SEQUENCE [LARGE SCALE GENOMIC DNA]</scope>
    <source>
        <strain evidence="1 2">SOSP1-9</strain>
    </source>
</reference>
<evidence type="ECO:0000313" key="1">
    <source>
        <dbReference type="EMBL" id="GHO84245.1"/>
    </source>
</evidence>
<dbReference type="EMBL" id="BNJJ01000005">
    <property type="protein sequence ID" value="GHO84245.1"/>
    <property type="molecule type" value="Genomic_DNA"/>
</dbReference>
<dbReference type="RefSeq" id="WP_201361872.1">
    <property type="nucleotide sequence ID" value="NZ_BNJJ01000005.1"/>
</dbReference>
<name>A0ABQ3VDL2_9CHLR</name>
<sequence length="100" mass="11258">MILINMGVYSMSELQKRILFLCAHRSVRELIAASLLTAYEREQWDIWIAPASFQDGAIEMVRQVLDEVHIPLLAVPQMAEPTVDRSWDEGVVLCSGAADQ</sequence>
<dbReference type="Proteomes" id="UP000635565">
    <property type="component" value="Unassembled WGS sequence"/>
</dbReference>
<organism evidence="1 2">
    <name type="scientific">Dictyobacter formicarum</name>
    <dbReference type="NCBI Taxonomy" id="2778368"/>
    <lineage>
        <taxon>Bacteria</taxon>
        <taxon>Bacillati</taxon>
        <taxon>Chloroflexota</taxon>
        <taxon>Ktedonobacteria</taxon>
        <taxon>Ktedonobacterales</taxon>
        <taxon>Dictyobacteraceae</taxon>
        <taxon>Dictyobacter</taxon>
    </lineage>
</organism>
<protein>
    <submittedName>
        <fullName evidence="1">Uncharacterized protein</fullName>
    </submittedName>
</protein>
<evidence type="ECO:0000313" key="2">
    <source>
        <dbReference type="Proteomes" id="UP000635565"/>
    </source>
</evidence>